<reference evidence="1" key="1">
    <citation type="submission" date="2014-09" db="EMBL/GenBank/DDBJ databases">
        <authorList>
            <person name="Magalhaes I.L.F."/>
            <person name="Oliveira U."/>
            <person name="Santos F.R."/>
            <person name="Vidigal T.H.D.A."/>
            <person name="Brescovit A.D."/>
            <person name="Santos A.J."/>
        </authorList>
    </citation>
    <scope>NUCLEOTIDE SEQUENCE</scope>
    <source>
        <tissue evidence="1">Shoot tissue taken approximately 20 cm above the soil surface</tissue>
    </source>
</reference>
<reference evidence="1" key="2">
    <citation type="journal article" date="2015" name="Data Brief">
        <title>Shoot transcriptome of the giant reed, Arundo donax.</title>
        <authorList>
            <person name="Barrero R.A."/>
            <person name="Guerrero F.D."/>
            <person name="Moolhuijzen P."/>
            <person name="Goolsby J.A."/>
            <person name="Tidwell J."/>
            <person name="Bellgard S.E."/>
            <person name="Bellgard M.I."/>
        </authorList>
    </citation>
    <scope>NUCLEOTIDE SEQUENCE</scope>
    <source>
        <tissue evidence="1">Shoot tissue taken approximately 20 cm above the soil surface</tissue>
    </source>
</reference>
<accession>A0A0A9AFD3</accession>
<dbReference type="AlphaFoldDB" id="A0A0A9AFD3"/>
<evidence type="ECO:0000313" key="1">
    <source>
        <dbReference type="EMBL" id="JAD50394.1"/>
    </source>
</evidence>
<name>A0A0A9AFD3_ARUDO</name>
<protein>
    <submittedName>
        <fullName evidence="1">Uncharacterized protein</fullName>
    </submittedName>
</protein>
<organism evidence="1">
    <name type="scientific">Arundo donax</name>
    <name type="common">Giant reed</name>
    <name type="synonym">Donax arundinaceus</name>
    <dbReference type="NCBI Taxonomy" id="35708"/>
    <lineage>
        <taxon>Eukaryota</taxon>
        <taxon>Viridiplantae</taxon>
        <taxon>Streptophyta</taxon>
        <taxon>Embryophyta</taxon>
        <taxon>Tracheophyta</taxon>
        <taxon>Spermatophyta</taxon>
        <taxon>Magnoliopsida</taxon>
        <taxon>Liliopsida</taxon>
        <taxon>Poales</taxon>
        <taxon>Poaceae</taxon>
        <taxon>PACMAD clade</taxon>
        <taxon>Arundinoideae</taxon>
        <taxon>Arundineae</taxon>
        <taxon>Arundo</taxon>
    </lineage>
</organism>
<proteinExistence type="predicted"/>
<sequence length="24" mass="2745">MSTLQLKPLTSDEMPHIQCPLYAQ</sequence>
<dbReference type="EMBL" id="GBRH01247501">
    <property type="protein sequence ID" value="JAD50394.1"/>
    <property type="molecule type" value="Transcribed_RNA"/>
</dbReference>